<organism evidence="1 2">
    <name type="scientific">Roseateles albus</name>
    <dbReference type="NCBI Taxonomy" id="2987525"/>
    <lineage>
        <taxon>Bacteria</taxon>
        <taxon>Pseudomonadati</taxon>
        <taxon>Pseudomonadota</taxon>
        <taxon>Betaproteobacteria</taxon>
        <taxon>Burkholderiales</taxon>
        <taxon>Sphaerotilaceae</taxon>
        <taxon>Roseateles</taxon>
    </lineage>
</organism>
<dbReference type="EMBL" id="JAQQXT010000023">
    <property type="protein sequence ID" value="MDC8774472.1"/>
    <property type="molecule type" value="Genomic_DNA"/>
</dbReference>
<sequence>MHAKKPILSVIGLLALSGCGILPPPYVHGDAKVDPDYTTGSNLGRRGPAGPSMTKMVNKDDVEREAQALTARQAATLGGKSN</sequence>
<keyword evidence="2" id="KW-1185">Reference proteome</keyword>
<dbReference type="Proteomes" id="UP001221189">
    <property type="component" value="Unassembled WGS sequence"/>
</dbReference>
<protein>
    <recommendedName>
        <fullName evidence="3">Lipoprotein</fullName>
    </recommendedName>
</protein>
<dbReference type="PROSITE" id="PS51257">
    <property type="entry name" value="PROKAR_LIPOPROTEIN"/>
    <property type="match status" value="1"/>
</dbReference>
<evidence type="ECO:0008006" key="3">
    <source>
        <dbReference type="Google" id="ProtNLM"/>
    </source>
</evidence>
<evidence type="ECO:0000313" key="2">
    <source>
        <dbReference type="Proteomes" id="UP001221189"/>
    </source>
</evidence>
<gene>
    <name evidence="1" type="ORF">PRZ03_23160</name>
</gene>
<reference evidence="1 2" key="1">
    <citation type="submission" date="2022-10" db="EMBL/GenBank/DDBJ databases">
        <title>Paucibacter sp. hw1 Genome sequencing.</title>
        <authorList>
            <person name="Park S."/>
        </authorList>
    </citation>
    <scope>NUCLEOTIDE SEQUENCE [LARGE SCALE GENOMIC DNA]</scope>
    <source>
        <strain evidence="2">hw1</strain>
    </source>
</reference>
<accession>A0ABT5KKK9</accession>
<dbReference type="RefSeq" id="WP_273602476.1">
    <property type="nucleotide sequence ID" value="NZ_JAQQXT010000023.1"/>
</dbReference>
<name>A0ABT5KKK9_9BURK</name>
<comment type="caution">
    <text evidence="1">The sequence shown here is derived from an EMBL/GenBank/DDBJ whole genome shotgun (WGS) entry which is preliminary data.</text>
</comment>
<evidence type="ECO:0000313" key="1">
    <source>
        <dbReference type="EMBL" id="MDC8774472.1"/>
    </source>
</evidence>
<proteinExistence type="predicted"/>